<keyword evidence="15" id="KW-0460">Magnesium</keyword>
<dbReference type="SUPFAM" id="SSF53244">
    <property type="entry name" value="MurD-like peptide ligases, peptide-binding domain"/>
    <property type="match status" value="1"/>
</dbReference>
<dbReference type="InterPro" id="IPR036565">
    <property type="entry name" value="Mur-like_cat_sf"/>
</dbReference>
<feature type="domain" description="Mur ligase C-terminal" evidence="18">
    <location>
        <begin position="336"/>
        <end position="460"/>
    </location>
</feature>
<dbReference type="Gene3D" id="3.40.1190.10">
    <property type="entry name" value="Mur-like, catalytic domain"/>
    <property type="match status" value="1"/>
</dbReference>
<reference evidence="20 21" key="1">
    <citation type="journal article" date="2015" name="Genome Announc.">
        <title>Expanding the biotechnology potential of lactobacilli through comparative genomics of 213 strains and associated genera.</title>
        <authorList>
            <person name="Sun Z."/>
            <person name="Harris H.M."/>
            <person name="McCann A."/>
            <person name="Guo C."/>
            <person name="Argimon S."/>
            <person name="Zhang W."/>
            <person name="Yang X."/>
            <person name="Jeffery I.B."/>
            <person name="Cooney J.C."/>
            <person name="Kagawa T.F."/>
            <person name="Liu W."/>
            <person name="Song Y."/>
            <person name="Salvetti E."/>
            <person name="Wrobel A."/>
            <person name="Rasinkangas P."/>
            <person name="Parkhill J."/>
            <person name="Rea M.C."/>
            <person name="O'Sullivan O."/>
            <person name="Ritari J."/>
            <person name="Douillard F.P."/>
            <person name="Paul Ross R."/>
            <person name="Yang R."/>
            <person name="Briner A.E."/>
            <person name="Felis G.E."/>
            <person name="de Vos W.M."/>
            <person name="Barrangou R."/>
            <person name="Klaenhammer T.R."/>
            <person name="Caufield P.W."/>
            <person name="Cui Y."/>
            <person name="Zhang H."/>
            <person name="O'Toole P.W."/>
        </authorList>
    </citation>
    <scope>NUCLEOTIDE SEQUENCE [LARGE SCALE GENOMIC DNA]</scope>
    <source>
        <strain evidence="20 21">DSM 20509</strain>
    </source>
</reference>
<evidence type="ECO:0000256" key="5">
    <source>
        <dbReference type="ARBA" id="ARBA00022984"/>
    </source>
</evidence>
<comment type="caution">
    <text evidence="15">Lacks conserved residue(s) required for the propagation of feature annotation.</text>
</comment>
<evidence type="ECO:0000256" key="16">
    <source>
        <dbReference type="RuleBase" id="RU004135"/>
    </source>
</evidence>
<dbReference type="GO" id="GO:0000287">
    <property type="term" value="F:magnesium ion binding"/>
    <property type="evidence" value="ECO:0007669"/>
    <property type="project" value="UniProtKB-UniRule"/>
</dbReference>
<dbReference type="HAMAP" id="MF_00208">
    <property type="entry name" value="MurE"/>
    <property type="match status" value="1"/>
</dbReference>
<dbReference type="InterPro" id="IPR036615">
    <property type="entry name" value="Mur_ligase_C_dom_sf"/>
</dbReference>
<feature type="binding site" evidence="15">
    <location>
        <position position="33"/>
    </location>
    <ligand>
        <name>UDP-N-acetyl-alpha-D-muramoyl-L-alanyl-D-glutamate</name>
        <dbReference type="ChEBI" id="CHEBI:83900"/>
    </ligand>
</feature>
<dbReference type="Pfam" id="PF08245">
    <property type="entry name" value="Mur_ligase_M"/>
    <property type="match status" value="1"/>
</dbReference>
<evidence type="ECO:0000259" key="17">
    <source>
        <dbReference type="Pfam" id="PF01225"/>
    </source>
</evidence>
<evidence type="ECO:0000256" key="2">
    <source>
        <dbReference type="ARBA" id="ARBA00005898"/>
    </source>
</evidence>
<feature type="binding site" evidence="15">
    <location>
        <begin position="408"/>
        <end position="411"/>
    </location>
    <ligand>
        <name>meso-2,6-diaminopimelate</name>
        <dbReference type="ChEBI" id="CHEBI:57791"/>
    </ligand>
</feature>
<organism evidence="20 21">
    <name type="scientific">Ligilactobacillus agilis DSM 20509</name>
    <dbReference type="NCBI Taxonomy" id="1423718"/>
    <lineage>
        <taxon>Bacteria</taxon>
        <taxon>Bacillati</taxon>
        <taxon>Bacillota</taxon>
        <taxon>Bacilli</taxon>
        <taxon>Lactobacillales</taxon>
        <taxon>Lactobacillaceae</taxon>
        <taxon>Ligilactobacillus</taxon>
    </lineage>
</organism>
<accession>A0A0R2ACU1</accession>
<evidence type="ECO:0000256" key="13">
    <source>
        <dbReference type="ARBA" id="ARBA00076158"/>
    </source>
</evidence>
<dbReference type="GO" id="GO:0005524">
    <property type="term" value="F:ATP binding"/>
    <property type="evidence" value="ECO:0007669"/>
    <property type="project" value="UniProtKB-UniRule"/>
</dbReference>
<feature type="domain" description="Mur ligase central" evidence="19">
    <location>
        <begin position="109"/>
        <end position="314"/>
    </location>
</feature>
<comment type="catalytic activity">
    <reaction evidence="8 15">
        <text>UDP-N-acetyl-alpha-D-muramoyl-L-alanyl-D-glutamate + meso-2,6-diaminopimelate + ATP = UDP-N-acetyl-alpha-D-muramoyl-L-alanyl-gamma-D-glutamyl-meso-2,6-diaminopimelate + ADP + phosphate + H(+)</text>
        <dbReference type="Rhea" id="RHEA:23676"/>
        <dbReference type="ChEBI" id="CHEBI:15378"/>
        <dbReference type="ChEBI" id="CHEBI:30616"/>
        <dbReference type="ChEBI" id="CHEBI:43474"/>
        <dbReference type="ChEBI" id="CHEBI:57791"/>
        <dbReference type="ChEBI" id="CHEBI:83900"/>
        <dbReference type="ChEBI" id="CHEBI:83905"/>
        <dbReference type="ChEBI" id="CHEBI:456216"/>
        <dbReference type="EC" id="6.3.2.13"/>
    </reaction>
</comment>
<feature type="binding site" evidence="15">
    <location>
        <position position="384"/>
    </location>
    <ligand>
        <name>meso-2,6-diaminopimelate</name>
        <dbReference type="ChEBI" id="CHEBI:57791"/>
    </ligand>
</feature>
<dbReference type="GO" id="GO:0008360">
    <property type="term" value="P:regulation of cell shape"/>
    <property type="evidence" value="ECO:0007669"/>
    <property type="project" value="UniProtKB-KW"/>
</dbReference>
<dbReference type="NCBIfam" id="NF001126">
    <property type="entry name" value="PRK00139.1-4"/>
    <property type="match status" value="1"/>
</dbReference>
<feature type="binding site" evidence="15">
    <location>
        <position position="180"/>
    </location>
    <ligand>
        <name>UDP-N-acetyl-alpha-D-muramoyl-L-alanyl-D-glutamate</name>
        <dbReference type="ChEBI" id="CHEBI:83900"/>
    </ligand>
</feature>
<comment type="PTM">
    <text evidence="15">Carboxylation is probably crucial for Mg(2+) binding and, consequently, for the gamma-phosphate positioning of ATP.</text>
</comment>
<keyword evidence="5 15" id="KW-0573">Peptidoglycan synthesis</keyword>
<dbReference type="Proteomes" id="UP000051008">
    <property type="component" value="Unassembled WGS sequence"/>
</dbReference>
<evidence type="ECO:0000256" key="9">
    <source>
        <dbReference type="ARBA" id="ARBA00056782"/>
    </source>
</evidence>
<evidence type="ECO:0000256" key="8">
    <source>
        <dbReference type="ARBA" id="ARBA00050251"/>
    </source>
</evidence>
<sequence>MDTMLASELISKLKFKEVENFTDFEVALVTQDTREVVADSIFIAIAGHTVDGHAFVDQALQSGAKLIIAQKPIKVGVPVVYVENTYKAMAILSSAFYNYPSQKLQVIGVTGTNGKTTVTHMIDAIFRDQGQKTGLIGTMYRRIGDEVLKTNNTTPDIITLQRTLAKMATVNVSEVAMEVSSVALIQGRVWGVDFDVAVFTNFSQDHLDYHKTMANYAHAKSLLFAQLGNSYGGKEKVAVFNLDDPMSKKFMQDTPAQVLTYGIDSPAMIRAENIDIHSQGTDFDLVVFKQRYHLHVKTVGLFNVYNLLAAFGAAYVSGIATEDIISALTKFPGVKGRLQLLSHKQVSVIVDYAHTPDGLLNALETINDFAKGKVYCVVGCGGDRDHDKRPKMAQIAVANSDLAVFTSDNPRTEDPQAIIDDMLKGVEAGTAKVIVDRSQAIRWALEQAQPGDVVLIAGKGHEDYQIIGKQKYHFDDVEEVTNYFKQA</sequence>
<dbReference type="InterPro" id="IPR004101">
    <property type="entry name" value="Mur_ligase_C"/>
</dbReference>
<keyword evidence="3 15" id="KW-0132">Cell division</keyword>
<evidence type="ECO:0000313" key="20">
    <source>
        <dbReference type="EMBL" id="KRM64944.1"/>
    </source>
</evidence>
<dbReference type="InterPro" id="IPR005761">
    <property type="entry name" value="UDP-N-AcMur-Glu-dNH2Pim_ligase"/>
</dbReference>
<gene>
    <name evidence="15" type="primary">murE</name>
    <name evidence="20" type="ORF">FC14_GL001595</name>
</gene>
<evidence type="ECO:0000256" key="3">
    <source>
        <dbReference type="ARBA" id="ARBA00022618"/>
    </source>
</evidence>
<dbReference type="GO" id="GO:0071555">
    <property type="term" value="P:cell wall organization"/>
    <property type="evidence" value="ECO:0007669"/>
    <property type="project" value="UniProtKB-KW"/>
</dbReference>
<keyword evidence="15" id="KW-0963">Cytoplasm</keyword>
<dbReference type="AlphaFoldDB" id="A0A0R2ACU1"/>
<name>A0A0R2ACU1_9LACO</name>
<dbReference type="InterPro" id="IPR000713">
    <property type="entry name" value="Mur_ligase_N"/>
</dbReference>
<proteinExistence type="inferred from homology"/>
<comment type="subcellular location">
    <subcellularLocation>
        <location evidence="15 16">Cytoplasm</location>
    </subcellularLocation>
</comment>
<dbReference type="Pfam" id="PF01225">
    <property type="entry name" value="Mur_ligase"/>
    <property type="match status" value="1"/>
</dbReference>
<feature type="short sequence motif" description="Meso-diaminopimelate recognition motif" evidence="15">
    <location>
        <begin position="408"/>
        <end position="411"/>
    </location>
</feature>
<comment type="pathway">
    <text evidence="1 15 16">Cell wall biogenesis; peptidoglycan biosynthesis.</text>
</comment>
<dbReference type="PATRIC" id="fig|1423718.3.peg.1660"/>
<evidence type="ECO:0000256" key="6">
    <source>
        <dbReference type="ARBA" id="ARBA00023306"/>
    </source>
</evidence>
<feature type="binding site" evidence="15">
    <location>
        <position position="152"/>
    </location>
    <ligand>
        <name>UDP-N-acetyl-alpha-D-muramoyl-L-alanyl-D-glutamate</name>
        <dbReference type="ChEBI" id="CHEBI:83900"/>
    </ligand>
</feature>
<evidence type="ECO:0000313" key="21">
    <source>
        <dbReference type="Proteomes" id="UP000051008"/>
    </source>
</evidence>
<comment type="similarity">
    <text evidence="2 15">Belongs to the MurCDEF family. MurE subfamily.</text>
</comment>
<dbReference type="Gene3D" id="3.90.190.20">
    <property type="entry name" value="Mur ligase, C-terminal domain"/>
    <property type="match status" value="1"/>
</dbReference>
<dbReference type="Gene3D" id="3.40.1390.10">
    <property type="entry name" value="MurE/MurF, N-terminal domain"/>
    <property type="match status" value="1"/>
</dbReference>
<dbReference type="PANTHER" id="PTHR23135">
    <property type="entry name" value="MUR LIGASE FAMILY MEMBER"/>
    <property type="match status" value="1"/>
</dbReference>
<dbReference type="GO" id="GO:0009252">
    <property type="term" value="P:peptidoglycan biosynthetic process"/>
    <property type="evidence" value="ECO:0007669"/>
    <property type="project" value="UniProtKB-UniRule"/>
</dbReference>
<comment type="function">
    <text evidence="9 15">Catalyzes the addition of meso-diaminopimelic acid to the nucleotide precursor UDP-N-acetylmuramoyl-L-alanyl-D-glutamate (UMAG) in the biosynthesis of bacterial cell-wall peptidoglycan.</text>
</comment>
<evidence type="ECO:0000259" key="19">
    <source>
        <dbReference type="Pfam" id="PF08245"/>
    </source>
</evidence>
<feature type="binding site" evidence="15">
    <location>
        <position position="462"/>
    </location>
    <ligand>
        <name>meso-2,6-diaminopimelate</name>
        <dbReference type="ChEBI" id="CHEBI:57791"/>
    </ligand>
</feature>
<keyword evidence="15 20" id="KW-0436">Ligase</keyword>
<feature type="binding site" evidence="15">
    <location>
        <begin position="153"/>
        <end position="154"/>
    </location>
    <ligand>
        <name>UDP-N-acetyl-alpha-D-muramoyl-L-alanyl-D-glutamate</name>
        <dbReference type="ChEBI" id="CHEBI:83900"/>
    </ligand>
</feature>
<comment type="cofactor">
    <cofactor evidence="15">
        <name>Mg(2+)</name>
        <dbReference type="ChEBI" id="CHEBI:18420"/>
    </cofactor>
</comment>
<evidence type="ECO:0000256" key="15">
    <source>
        <dbReference type="HAMAP-Rule" id="MF_00208"/>
    </source>
</evidence>
<feature type="modified residue" description="N6-carboxylysine" evidence="15">
    <location>
        <position position="220"/>
    </location>
</feature>
<dbReference type="EC" id="6.3.2.13" evidence="10 15"/>
<feature type="domain" description="Mur ligase N-terminal catalytic" evidence="17">
    <location>
        <begin position="26"/>
        <end position="97"/>
    </location>
</feature>
<dbReference type="NCBIfam" id="NF001124">
    <property type="entry name" value="PRK00139.1-2"/>
    <property type="match status" value="1"/>
</dbReference>
<dbReference type="GO" id="GO:0005737">
    <property type="term" value="C:cytoplasm"/>
    <property type="evidence" value="ECO:0007669"/>
    <property type="project" value="UniProtKB-SubCell"/>
</dbReference>
<dbReference type="PANTHER" id="PTHR23135:SF4">
    <property type="entry name" value="UDP-N-ACETYLMURAMOYL-L-ALANYL-D-GLUTAMATE--2,6-DIAMINOPIMELATE LIGASE MURE HOMOLOG, CHLOROPLASTIC"/>
    <property type="match status" value="1"/>
</dbReference>
<dbReference type="InterPro" id="IPR035911">
    <property type="entry name" value="MurE/MurF_N"/>
</dbReference>
<feature type="binding site" evidence="15">
    <location>
        <position position="458"/>
    </location>
    <ligand>
        <name>meso-2,6-diaminopimelate</name>
        <dbReference type="ChEBI" id="CHEBI:57791"/>
    </ligand>
</feature>
<feature type="binding site" evidence="15">
    <location>
        <begin position="111"/>
        <end position="117"/>
    </location>
    <ligand>
        <name>ATP</name>
        <dbReference type="ChEBI" id="CHEBI:30616"/>
    </ligand>
</feature>
<keyword evidence="15" id="KW-0067">ATP-binding</keyword>
<feature type="binding site" evidence="15">
    <location>
        <position position="186"/>
    </location>
    <ligand>
        <name>UDP-N-acetyl-alpha-D-muramoyl-L-alanyl-D-glutamate</name>
        <dbReference type="ChEBI" id="CHEBI:83900"/>
    </ligand>
</feature>
<evidence type="ECO:0000256" key="14">
    <source>
        <dbReference type="ARBA" id="ARBA00081560"/>
    </source>
</evidence>
<dbReference type="SUPFAM" id="SSF53623">
    <property type="entry name" value="MurD-like peptide ligases, catalytic domain"/>
    <property type="match status" value="1"/>
</dbReference>
<dbReference type="EMBL" id="AYYP01000022">
    <property type="protein sequence ID" value="KRM64944.1"/>
    <property type="molecule type" value="Genomic_DNA"/>
</dbReference>
<evidence type="ECO:0000256" key="4">
    <source>
        <dbReference type="ARBA" id="ARBA00022960"/>
    </source>
</evidence>
<evidence type="ECO:0000256" key="10">
    <source>
        <dbReference type="ARBA" id="ARBA00066633"/>
    </source>
</evidence>
<evidence type="ECO:0000256" key="7">
    <source>
        <dbReference type="ARBA" id="ARBA00023316"/>
    </source>
</evidence>
<keyword evidence="7 15" id="KW-0961">Cell wall biogenesis/degradation</keyword>
<evidence type="ECO:0000256" key="1">
    <source>
        <dbReference type="ARBA" id="ARBA00004752"/>
    </source>
</evidence>
<dbReference type="Pfam" id="PF02875">
    <property type="entry name" value="Mur_ligase_C"/>
    <property type="match status" value="1"/>
</dbReference>
<dbReference type="InterPro" id="IPR013221">
    <property type="entry name" value="Mur_ligase_cen"/>
</dbReference>
<feature type="binding site" evidence="15">
    <location>
        <position position="188"/>
    </location>
    <ligand>
        <name>UDP-N-acetyl-alpha-D-muramoyl-L-alanyl-D-glutamate</name>
        <dbReference type="ChEBI" id="CHEBI:83900"/>
    </ligand>
</feature>
<evidence type="ECO:0000256" key="11">
    <source>
        <dbReference type="ARBA" id="ARBA00072883"/>
    </source>
</evidence>
<keyword evidence="4 15" id="KW-0133">Cell shape</keyword>
<protein>
    <recommendedName>
        <fullName evidence="11 15">UDP-N-acetylmuramoyl-L-alanyl-D-glutamate--2,6-diaminopimelate ligase</fullName>
        <ecNumber evidence="10 15">6.3.2.13</ecNumber>
    </recommendedName>
    <alternativeName>
        <fullName evidence="12 15">Meso-A2pm-adding enzyme</fullName>
    </alternativeName>
    <alternativeName>
        <fullName evidence="13 15">Meso-diaminopimelate-adding enzyme</fullName>
    </alternativeName>
    <alternativeName>
        <fullName evidence="14 15">UDP-MurNAc-L-Ala-D-Glu:meso-diaminopimelate ligase</fullName>
    </alternativeName>
    <alternativeName>
        <fullName evidence="15">UDP-MurNAc-tripeptide synthetase</fullName>
    </alternativeName>
    <alternativeName>
        <fullName evidence="15">UDP-N-acetylmuramyl-tripeptide synthetase</fullName>
    </alternativeName>
</protein>
<evidence type="ECO:0000256" key="12">
    <source>
        <dbReference type="ARBA" id="ARBA00075482"/>
    </source>
</evidence>
<keyword evidence="6 15" id="KW-0131">Cell cycle</keyword>
<evidence type="ECO:0000259" key="18">
    <source>
        <dbReference type="Pfam" id="PF02875"/>
    </source>
</evidence>
<dbReference type="NCBIfam" id="TIGR01085">
    <property type="entry name" value="murE"/>
    <property type="match status" value="1"/>
</dbReference>
<keyword evidence="15" id="KW-0547">Nucleotide-binding</keyword>
<dbReference type="UniPathway" id="UPA00219"/>
<dbReference type="SUPFAM" id="SSF63418">
    <property type="entry name" value="MurE/MurF N-terminal domain"/>
    <property type="match status" value="1"/>
</dbReference>
<dbReference type="GO" id="GO:0008765">
    <property type="term" value="F:UDP-N-acetylmuramoylalanyl-D-glutamate-2,6-diaminopimelate ligase activity"/>
    <property type="evidence" value="ECO:0007669"/>
    <property type="project" value="UniProtKB-UniRule"/>
</dbReference>
<dbReference type="FunFam" id="3.90.190.20:FF:000006">
    <property type="entry name" value="UDP-N-acetylmuramoyl-L-alanyl-D-glutamate--2,6-diaminopimelate ligase"/>
    <property type="match status" value="1"/>
</dbReference>
<comment type="caution">
    <text evidence="20">The sequence shown here is derived from an EMBL/GenBank/DDBJ whole genome shotgun (WGS) entry which is preliminary data.</text>
</comment>
<keyword evidence="21" id="KW-1185">Reference proteome</keyword>
<dbReference type="GO" id="GO:0051301">
    <property type="term" value="P:cell division"/>
    <property type="evidence" value="ECO:0007669"/>
    <property type="project" value="UniProtKB-KW"/>
</dbReference>